<dbReference type="GO" id="GO:0046872">
    <property type="term" value="F:metal ion binding"/>
    <property type="evidence" value="ECO:0007669"/>
    <property type="project" value="UniProtKB-UniRule"/>
</dbReference>
<keyword evidence="4 6" id="KW-0547">Nucleotide-binding</keyword>
<dbReference type="InterPro" id="IPR002828">
    <property type="entry name" value="SurE-like_Pase/nucleotidase"/>
</dbReference>
<proteinExistence type="inferred from homology"/>
<protein>
    <recommendedName>
        <fullName evidence="6">5'-nucleotidase SurE</fullName>
        <ecNumber evidence="6">3.1.3.5</ecNumber>
    </recommendedName>
    <alternativeName>
        <fullName evidence="6">Nucleoside 5'-monophosphate phosphohydrolase</fullName>
    </alternativeName>
</protein>
<comment type="subcellular location">
    <subcellularLocation>
        <location evidence="6">Cytoplasm</location>
    </subcellularLocation>
</comment>
<keyword evidence="3 6" id="KW-0479">Metal-binding</keyword>
<accession>A0A7J0BNK0</accession>
<dbReference type="Pfam" id="PF01975">
    <property type="entry name" value="SurE"/>
    <property type="match status" value="1"/>
</dbReference>
<evidence type="ECO:0000313" key="9">
    <source>
        <dbReference type="Proteomes" id="UP000503840"/>
    </source>
</evidence>
<organism evidence="8 9">
    <name type="scientific">Desulfovibrio subterraneus</name>
    <dbReference type="NCBI Taxonomy" id="2718620"/>
    <lineage>
        <taxon>Bacteria</taxon>
        <taxon>Pseudomonadati</taxon>
        <taxon>Thermodesulfobacteriota</taxon>
        <taxon>Desulfovibrionia</taxon>
        <taxon>Desulfovibrionales</taxon>
        <taxon>Desulfovibrionaceae</taxon>
        <taxon>Desulfovibrio</taxon>
    </lineage>
</organism>
<dbReference type="NCBIfam" id="TIGR00087">
    <property type="entry name" value="surE"/>
    <property type="match status" value="1"/>
</dbReference>
<feature type="domain" description="Survival protein SurE-like phosphatase/nucleotidase" evidence="7">
    <location>
        <begin position="8"/>
        <end position="201"/>
    </location>
</feature>
<evidence type="ECO:0000256" key="1">
    <source>
        <dbReference type="ARBA" id="ARBA00000815"/>
    </source>
</evidence>
<name>A0A7J0BNK0_9BACT</name>
<dbReference type="SUPFAM" id="SSF64167">
    <property type="entry name" value="SurE-like"/>
    <property type="match status" value="1"/>
</dbReference>
<dbReference type="GO" id="GO:0005737">
    <property type="term" value="C:cytoplasm"/>
    <property type="evidence" value="ECO:0007669"/>
    <property type="project" value="UniProtKB-SubCell"/>
</dbReference>
<evidence type="ECO:0000313" key="8">
    <source>
        <dbReference type="EMBL" id="GFM34841.1"/>
    </source>
</evidence>
<comment type="caution">
    <text evidence="6">Lacks conserved residue(s) required for the propagation of feature annotation.</text>
</comment>
<dbReference type="InterPro" id="IPR030048">
    <property type="entry name" value="SurE"/>
</dbReference>
<keyword evidence="9" id="KW-1185">Reference proteome</keyword>
<dbReference type="AlphaFoldDB" id="A0A7J0BNK0"/>
<dbReference type="GO" id="GO:0000166">
    <property type="term" value="F:nucleotide binding"/>
    <property type="evidence" value="ECO:0007669"/>
    <property type="project" value="UniProtKB-KW"/>
</dbReference>
<dbReference type="PANTHER" id="PTHR30457">
    <property type="entry name" value="5'-NUCLEOTIDASE SURE"/>
    <property type="match status" value="1"/>
</dbReference>
<comment type="function">
    <text evidence="6">Nucleotidase that shows phosphatase activity on nucleoside 5'-monophosphates.</text>
</comment>
<keyword evidence="6" id="KW-0963">Cytoplasm</keyword>
<sequence>MTNRKYKVVITNDDGIESPGLAAAVQAVEPFAEVLIVAPATQQTAMGRAQVGKPASVLQKRILTIGDRQFEGFACEAAPARVLGHALNIFSDFRPDLVISGINYGENLGANITSSGTVGAAMEGAYRGIPAIAASLETPIHSHFTYTEQNWESSIQILRRLAYTSLSESFPADVDILKVDVPSTATPESPWRITRLSKTLYYRSTLDNPSLTSPLGEAVTSKGADEQEPEDTDVYALAVDRVVSVTPISLDLTAKSAFSRSGAWSACFKQS</sequence>
<evidence type="ECO:0000259" key="7">
    <source>
        <dbReference type="Pfam" id="PF01975"/>
    </source>
</evidence>
<dbReference type="EMBL" id="BLVO01000016">
    <property type="protein sequence ID" value="GFM34841.1"/>
    <property type="molecule type" value="Genomic_DNA"/>
</dbReference>
<dbReference type="PANTHER" id="PTHR30457:SF0">
    <property type="entry name" value="PHOSPHATASE, PUTATIVE (AFU_ORTHOLOGUE AFUA_4G01070)-RELATED"/>
    <property type="match status" value="1"/>
</dbReference>
<evidence type="ECO:0000256" key="2">
    <source>
        <dbReference type="ARBA" id="ARBA00011062"/>
    </source>
</evidence>
<dbReference type="HAMAP" id="MF_00060">
    <property type="entry name" value="SurE"/>
    <property type="match status" value="1"/>
</dbReference>
<dbReference type="RefSeq" id="WP_174406494.1">
    <property type="nucleotide sequence ID" value="NZ_BLVO01000016.1"/>
</dbReference>
<feature type="binding site" evidence="6">
    <location>
        <position position="14"/>
    </location>
    <ligand>
        <name>a divalent metal cation</name>
        <dbReference type="ChEBI" id="CHEBI:60240"/>
    </ligand>
</feature>
<comment type="catalytic activity">
    <reaction evidence="1 6">
        <text>a ribonucleoside 5'-phosphate + H2O = a ribonucleoside + phosphate</text>
        <dbReference type="Rhea" id="RHEA:12484"/>
        <dbReference type="ChEBI" id="CHEBI:15377"/>
        <dbReference type="ChEBI" id="CHEBI:18254"/>
        <dbReference type="ChEBI" id="CHEBI:43474"/>
        <dbReference type="ChEBI" id="CHEBI:58043"/>
        <dbReference type="EC" id="3.1.3.5"/>
    </reaction>
</comment>
<comment type="cofactor">
    <cofactor evidence="6">
        <name>a divalent metal cation</name>
        <dbReference type="ChEBI" id="CHEBI:60240"/>
    </cofactor>
    <text evidence="6">Binds 1 divalent metal cation per subunit.</text>
</comment>
<evidence type="ECO:0000256" key="5">
    <source>
        <dbReference type="ARBA" id="ARBA00022801"/>
    </source>
</evidence>
<dbReference type="EC" id="3.1.3.5" evidence="6"/>
<comment type="caution">
    <text evidence="8">The sequence shown here is derived from an EMBL/GenBank/DDBJ whole genome shotgun (WGS) entry which is preliminary data.</text>
</comment>
<feature type="binding site" evidence="6">
    <location>
        <position position="103"/>
    </location>
    <ligand>
        <name>a divalent metal cation</name>
        <dbReference type="ChEBI" id="CHEBI:60240"/>
    </ligand>
</feature>
<gene>
    <name evidence="6" type="primary">surE</name>
    <name evidence="8" type="ORF">DSM101010T_32060</name>
</gene>
<dbReference type="InterPro" id="IPR036523">
    <property type="entry name" value="SurE-like_sf"/>
</dbReference>
<evidence type="ECO:0000256" key="4">
    <source>
        <dbReference type="ARBA" id="ARBA00022741"/>
    </source>
</evidence>
<evidence type="ECO:0000256" key="6">
    <source>
        <dbReference type="HAMAP-Rule" id="MF_00060"/>
    </source>
</evidence>
<feature type="binding site" evidence="6">
    <location>
        <position position="13"/>
    </location>
    <ligand>
        <name>a divalent metal cation</name>
        <dbReference type="ChEBI" id="CHEBI:60240"/>
    </ligand>
</feature>
<dbReference type="Gene3D" id="3.40.1210.10">
    <property type="entry name" value="Survival protein SurE-like phosphatase/nucleotidase"/>
    <property type="match status" value="1"/>
</dbReference>
<dbReference type="GO" id="GO:0008253">
    <property type="term" value="F:5'-nucleotidase activity"/>
    <property type="evidence" value="ECO:0007669"/>
    <property type="project" value="UniProtKB-UniRule"/>
</dbReference>
<evidence type="ECO:0000256" key="3">
    <source>
        <dbReference type="ARBA" id="ARBA00022723"/>
    </source>
</evidence>
<comment type="similarity">
    <text evidence="2 6">Belongs to the SurE nucleotidase family.</text>
</comment>
<reference evidence="8 9" key="1">
    <citation type="submission" date="2020-05" db="EMBL/GenBank/DDBJ databases">
        <title>Draft genome sequence of Desulfovibrio sp. strain HN2T.</title>
        <authorList>
            <person name="Ueno A."/>
            <person name="Tamazawa S."/>
            <person name="Tamamura S."/>
            <person name="Murakami T."/>
            <person name="Kiyama T."/>
            <person name="Inomata H."/>
            <person name="Amano Y."/>
            <person name="Miyakawa K."/>
            <person name="Tamaki H."/>
            <person name="Naganuma T."/>
            <person name="Kaneko K."/>
        </authorList>
    </citation>
    <scope>NUCLEOTIDE SEQUENCE [LARGE SCALE GENOMIC DNA]</scope>
    <source>
        <strain evidence="8 9">HN2</strain>
    </source>
</reference>
<keyword evidence="5 6" id="KW-0378">Hydrolase</keyword>
<dbReference type="Proteomes" id="UP000503840">
    <property type="component" value="Unassembled WGS sequence"/>
</dbReference>